<keyword evidence="1" id="KW-1133">Transmembrane helix</keyword>
<keyword evidence="1" id="KW-0812">Transmembrane</keyword>
<comment type="caution">
    <text evidence="2">The sequence shown here is derived from an EMBL/GenBank/DDBJ whole genome shotgun (WGS) entry which is preliminary data.</text>
</comment>
<gene>
    <name evidence="2" type="ORF">GCM10008986_28720</name>
</gene>
<name>A0ABP3LG31_9BACI</name>
<keyword evidence="3" id="KW-1185">Reference proteome</keyword>
<reference evidence="3" key="1">
    <citation type="journal article" date="2019" name="Int. J. Syst. Evol. Microbiol.">
        <title>The Global Catalogue of Microorganisms (GCM) 10K type strain sequencing project: providing services to taxonomists for standard genome sequencing and annotation.</title>
        <authorList>
            <consortium name="The Broad Institute Genomics Platform"/>
            <consortium name="The Broad Institute Genome Sequencing Center for Infectious Disease"/>
            <person name="Wu L."/>
            <person name="Ma J."/>
        </authorList>
    </citation>
    <scope>NUCLEOTIDE SEQUENCE [LARGE SCALE GENOMIC DNA]</scope>
    <source>
        <strain evidence="3">JCM 12389</strain>
    </source>
</reference>
<evidence type="ECO:0000256" key="1">
    <source>
        <dbReference type="SAM" id="Phobius"/>
    </source>
</evidence>
<dbReference type="EMBL" id="BAAADO010000006">
    <property type="protein sequence ID" value="GAA0499737.1"/>
    <property type="molecule type" value="Genomic_DNA"/>
</dbReference>
<dbReference type="Proteomes" id="UP001500880">
    <property type="component" value="Unassembled WGS sequence"/>
</dbReference>
<organism evidence="2 3">
    <name type="scientific">Salinibacillus aidingensis</name>
    <dbReference type="NCBI Taxonomy" id="237684"/>
    <lineage>
        <taxon>Bacteria</taxon>
        <taxon>Bacillati</taxon>
        <taxon>Bacillota</taxon>
        <taxon>Bacilli</taxon>
        <taxon>Bacillales</taxon>
        <taxon>Bacillaceae</taxon>
        <taxon>Salinibacillus</taxon>
    </lineage>
</organism>
<feature type="transmembrane region" description="Helical" evidence="1">
    <location>
        <begin position="30"/>
        <end position="50"/>
    </location>
</feature>
<sequence length="55" mass="6245">MLYSVLVVLASLILGFILYQVPLVQSILDISGMFQIANFIMLVVILYLLLEKRSE</sequence>
<proteinExistence type="predicted"/>
<evidence type="ECO:0000313" key="3">
    <source>
        <dbReference type="Proteomes" id="UP001500880"/>
    </source>
</evidence>
<accession>A0ABP3LG31</accession>
<evidence type="ECO:0000313" key="2">
    <source>
        <dbReference type="EMBL" id="GAA0499737.1"/>
    </source>
</evidence>
<protein>
    <submittedName>
        <fullName evidence="2">Uncharacterized protein</fullName>
    </submittedName>
</protein>
<keyword evidence="1" id="KW-0472">Membrane</keyword>